<dbReference type="PANTHER" id="PTHR10513">
    <property type="entry name" value="DEOXYNUCLEOSIDE KINASE"/>
    <property type="match status" value="1"/>
</dbReference>
<evidence type="ECO:0000259" key="3">
    <source>
        <dbReference type="Pfam" id="PF01712"/>
    </source>
</evidence>
<dbReference type="InterPro" id="IPR050566">
    <property type="entry name" value="Deoxyribonucleoside_kinase"/>
</dbReference>
<evidence type="ECO:0000256" key="2">
    <source>
        <dbReference type="PIRSR" id="PIRSR000705-3"/>
    </source>
</evidence>
<dbReference type="GO" id="GO:0019136">
    <property type="term" value="F:deoxynucleoside kinase activity"/>
    <property type="evidence" value="ECO:0007669"/>
    <property type="project" value="InterPro"/>
</dbReference>
<feature type="binding site" evidence="2">
    <location>
        <begin position="137"/>
        <end position="141"/>
    </location>
    <ligand>
        <name>ATP</name>
        <dbReference type="ChEBI" id="CHEBI:30616"/>
    </ligand>
</feature>
<dbReference type="InterPro" id="IPR027417">
    <property type="entry name" value="P-loop_NTPase"/>
</dbReference>
<dbReference type="AlphaFoldDB" id="A0A1T2L9P2"/>
<dbReference type="Pfam" id="PF01712">
    <property type="entry name" value="dNK"/>
    <property type="match status" value="1"/>
</dbReference>
<dbReference type="InterPro" id="IPR031314">
    <property type="entry name" value="DNK_dom"/>
</dbReference>
<dbReference type="OrthoDB" id="9776634at2"/>
<feature type="active site" description="Proton acceptor" evidence="1">
    <location>
        <position position="85"/>
    </location>
</feature>
<comment type="caution">
    <text evidence="4">The sequence shown here is derived from an EMBL/GenBank/DDBJ whole genome shotgun (WGS) entry which is preliminary data.</text>
</comment>
<dbReference type="GO" id="GO:0005737">
    <property type="term" value="C:cytoplasm"/>
    <property type="evidence" value="ECO:0007669"/>
    <property type="project" value="TreeGrafter"/>
</dbReference>
<dbReference type="RefSeq" id="WP_078482433.1">
    <property type="nucleotide sequence ID" value="NZ_MPRL01000005.1"/>
</dbReference>
<keyword evidence="4" id="KW-0418">Kinase</keyword>
<keyword evidence="2" id="KW-0547">Nucleotide-binding</keyword>
<evidence type="ECO:0000313" key="5">
    <source>
        <dbReference type="Proteomes" id="UP000191110"/>
    </source>
</evidence>
<keyword evidence="5" id="KW-1185">Reference proteome</keyword>
<evidence type="ECO:0000256" key="1">
    <source>
        <dbReference type="PIRSR" id="PIRSR000705-1"/>
    </source>
</evidence>
<gene>
    <name evidence="4" type="ORF">BOW53_02085</name>
</gene>
<reference evidence="4 5" key="1">
    <citation type="submission" date="2016-11" db="EMBL/GenBank/DDBJ databases">
        <title>Mixed transmission modes and dynamic genome evolution in an obligate animal-bacterial symbiosis.</title>
        <authorList>
            <person name="Russell S.L."/>
            <person name="Corbett-Detig R.B."/>
            <person name="Cavanaugh C.M."/>
        </authorList>
    </citation>
    <scope>NUCLEOTIDE SEQUENCE [LARGE SCALE GENOMIC DNA]</scope>
    <source>
        <strain evidence="4">Sveles-Q1</strain>
    </source>
</reference>
<dbReference type="PANTHER" id="PTHR10513:SF46">
    <property type="entry name" value="DEOXYGUANOSINE KINASE"/>
    <property type="match status" value="1"/>
</dbReference>
<dbReference type="SUPFAM" id="SSF52540">
    <property type="entry name" value="P-loop containing nucleoside triphosphate hydrolases"/>
    <property type="match status" value="1"/>
</dbReference>
<name>A0A1T2L9P2_9GAMM</name>
<dbReference type="PIRSF" id="PIRSF000705">
    <property type="entry name" value="DNK"/>
    <property type="match status" value="1"/>
</dbReference>
<dbReference type="Proteomes" id="UP000191110">
    <property type="component" value="Unassembled WGS sequence"/>
</dbReference>
<keyword evidence="4" id="KW-0808">Transferase</keyword>
<dbReference type="CDD" id="cd01673">
    <property type="entry name" value="dNK"/>
    <property type="match status" value="1"/>
</dbReference>
<organism evidence="4 5">
    <name type="scientific">Solemya pervernicosa gill symbiont</name>
    <dbReference type="NCBI Taxonomy" id="642797"/>
    <lineage>
        <taxon>Bacteria</taxon>
        <taxon>Pseudomonadati</taxon>
        <taxon>Pseudomonadota</taxon>
        <taxon>Gammaproteobacteria</taxon>
        <taxon>sulfur-oxidizing symbionts</taxon>
    </lineage>
</organism>
<dbReference type="GO" id="GO:0005524">
    <property type="term" value="F:ATP binding"/>
    <property type="evidence" value="ECO:0007669"/>
    <property type="project" value="UniProtKB-KW"/>
</dbReference>
<proteinExistence type="predicted"/>
<sequence>MENPRFIVVEGPIGVGKSTLARRLAETFDSELLLEGADENPFLERFYQNPKQAALPTQLFFLMQRVRQMNELRQGDMFSPVRVSDFLMDKDRLFAQLTLDDDELQLYDQVYQSTTVDTLVPDLVIYLQAPIDVLLTRIAKRGIGYERQIDSSYLQRLSDAYTGFFYHYSDAPLLIVNASEIDLVNNQSDYQMLLEHIALVRSGRHYLNPMPVAL</sequence>
<evidence type="ECO:0000313" key="4">
    <source>
        <dbReference type="EMBL" id="OOZ41813.1"/>
    </source>
</evidence>
<accession>A0A1T2L9P2</accession>
<dbReference type="InterPro" id="IPR002624">
    <property type="entry name" value="DCK/DGK"/>
</dbReference>
<protein>
    <submittedName>
        <fullName evidence="4">Deoxynucleoside kinase</fullName>
    </submittedName>
</protein>
<feature type="domain" description="Deoxynucleoside kinase" evidence="3">
    <location>
        <begin position="7"/>
        <end position="197"/>
    </location>
</feature>
<feature type="binding site" evidence="2">
    <location>
        <begin position="11"/>
        <end position="19"/>
    </location>
    <ligand>
        <name>ATP</name>
        <dbReference type="ChEBI" id="CHEBI:30616"/>
    </ligand>
</feature>
<dbReference type="EMBL" id="MPRL01000005">
    <property type="protein sequence ID" value="OOZ41813.1"/>
    <property type="molecule type" value="Genomic_DNA"/>
</dbReference>
<dbReference type="Gene3D" id="3.40.50.300">
    <property type="entry name" value="P-loop containing nucleotide triphosphate hydrolases"/>
    <property type="match status" value="1"/>
</dbReference>
<keyword evidence="2" id="KW-0067">ATP-binding</keyword>